<feature type="compositionally biased region" description="Basic and acidic residues" evidence="1">
    <location>
        <begin position="377"/>
        <end position="389"/>
    </location>
</feature>
<keyword evidence="2" id="KW-0812">Transmembrane</keyword>
<keyword evidence="2" id="KW-1133">Transmembrane helix</keyword>
<reference evidence="3 4" key="1">
    <citation type="journal article" date="2014" name="Mol. Plant">
        <title>Chromosome Scale Genome Assembly and Transcriptome Profiling of Nannochloropsis gaditana in Nitrogen Depletion.</title>
        <authorList>
            <person name="Corteggiani Carpinelli E."/>
            <person name="Telatin A."/>
            <person name="Vitulo N."/>
            <person name="Forcato C."/>
            <person name="D'Angelo M."/>
            <person name="Schiavon R."/>
            <person name="Vezzi A."/>
            <person name="Giacometti G.M."/>
            <person name="Morosinotto T."/>
            <person name="Valle G."/>
        </authorList>
    </citation>
    <scope>NUCLEOTIDE SEQUENCE [LARGE SCALE GENOMIC DNA]</scope>
    <source>
        <strain evidence="3 4">B-31</strain>
    </source>
</reference>
<evidence type="ECO:0000313" key="4">
    <source>
        <dbReference type="Proteomes" id="UP000019335"/>
    </source>
</evidence>
<dbReference type="OrthoDB" id="10278546at2759"/>
<dbReference type="Gene3D" id="3.40.50.11350">
    <property type="match status" value="1"/>
</dbReference>
<comment type="caution">
    <text evidence="3">The sequence shown here is derived from an EMBL/GenBank/DDBJ whole genome shotgun (WGS) entry which is preliminary data.</text>
</comment>
<accession>W7TWB0</accession>
<evidence type="ECO:0000256" key="1">
    <source>
        <dbReference type="SAM" id="MobiDB-lite"/>
    </source>
</evidence>
<sequence>MERARRGGGQGGFGVASMRMTTVSRMTIFFGVVLLVELVTLVCIKHSTLPRDPAPDTGHMFAHAPESQKEGFSRSQEERRETMAINETLPYEPPRLPSPLTVACLSSQRTVSTTAFNLVRILMERVDANSISGWEHDVVGSRPNERLEDILPKVHGKVSTVYKSHAGGAEHHQHADFVVVTYRDPYEIMCSMGRMFQPKIFRSEHKAVEKCRKMARNEAGIKDWAGREGTRSLHINSDVLKSAEGMTEVVRLLMEKWGVQGGSLDPRSITREVMDLESPPEGVFSVANPRSELHPHHITGSGDTEGDCDVLKEVLAQDQVCRAWHDTYAAMFPEGSPSILDERSAHAAVEEARRTLESGGFQIHNGDTGNARPSHNAKRERLASKEARSHIRRHQQGRGAWEADDRSGTGGPDKESHSQISAGEDAYMDVHASSETAFPSDKYFFCLLNGGLNDITVEMWKCIEFARTTQRVLVLAHENYNPVAAPWTPYFTLETIPGLRTMTPYQAATAINHRGRAVSVFPSRLQHHLDPLLGPKPAQGDSPEGLDPRQPFPFKFEKLKHLKFRFENTYHQDVVVFHRQGNVGSGVVALRHIKFAESIRSTFLERWSKLEKPYVALHLRRTDKSCSDEKMERLLQVLHRMGTSDFWPEGPIYVASDHPELPEDFREELEERQKRQVVSFTYHPPVHEQRNALHEDPDEQKMKEMRRHSLGIEGLHLHDDLSPKEKHQTNIDAFVDLLLLAMSEELLTSCGGYSHLARELHQNQDVVFSVLGLPAPGPNDDLDMLLEAAAAARVEPIKGKLAAE</sequence>
<keyword evidence="4" id="KW-1185">Reference proteome</keyword>
<dbReference type="AlphaFoldDB" id="W7TWB0"/>
<dbReference type="Proteomes" id="UP000019335">
    <property type="component" value="Chromosome 13"/>
</dbReference>
<organism evidence="3 4">
    <name type="scientific">Nannochloropsis gaditana</name>
    <dbReference type="NCBI Taxonomy" id="72520"/>
    <lineage>
        <taxon>Eukaryota</taxon>
        <taxon>Sar</taxon>
        <taxon>Stramenopiles</taxon>
        <taxon>Ochrophyta</taxon>
        <taxon>Eustigmatophyceae</taxon>
        <taxon>Eustigmatales</taxon>
        <taxon>Monodopsidaceae</taxon>
        <taxon>Nannochloropsis</taxon>
    </lineage>
</organism>
<name>W7TWB0_9STRA</name>
<evidence type="ECO:0000313" key="3">
    <source>
        <dbReference type="EMBL" id="EWM24604.1"/>
    </source>
</evidence>
<gene>
    <name evidence="3" type="ORF">Naga_100171g10</name>
</gene>
<protein>
    <submittedName>
        <fullName evidence="3">Uncharacterized protein</fullName>
    </submittedName>
</protein>
<proteinExistence type="predicted"/>
<feature type="region of interest" description="Disordered" evidence="1">
    <location>
        <begin position="351"/>
        <end position="419"/>
    </location>
</feature>
<feature type="transmembrane region" description="Helical" evidence="2">
    <location>
        <begin position="28"/>
        <end position="47"/>
    </location>
</feature>
<keyword evidence="2" id="KW-0472">Membrane</keyword>
<feature type="compositionally biased region" description="Basic and acidic residues" evidence="1">
    <location>
        <begin position="401"/>
        <end position="417"/>
    </location>
</feature>
<evidence type="ECO:0000256" key="2">
    <source>
        <dbReference type="SAM" id="Phobius"/>
    </source>
</evidence>
<dbReference type="EMBL" id="AZIL01001180">
    <property type="protein sequence ID" value="EWM24604.1"/>
    <property type="molecule type" value="Genomic_DNA"/>
</dbReference>